<comment type="caution">
    <text evidence="6">The sequence shown here is derived from an EMBL/GenBank/DDBJ whole genome shotgun (WGS) entry which is preliminary data.</text>
</comment>
<keyword evidence="4" id="KW-0539">Nucleus</keyword>
<organism evidence="6 7">
    <name type="scientific">Vanilla planifolia</name>
    <name type="common">Vanilla</name>
    <dbReference type="NCBI Taxonomy" id="51239"/>
    <lineage>
        <taxon>Eukaryota</taxon>
        <taxon>Viridiplantae</taxon>
        <taxon>Streptophyta</taxon>
        <taxon>Embryophyta</taxon>
        <taxon>Tracheophyta</taxon>
        <taxon>Spermatophyta</taxon>
        <taxon>Magnoliopsida</taxon>
        <taxon>Liliopsida</taxon>
        <taxon>Asparagales</taxon>
        <taxon>Orchidaceae</taxon>
        <taxon>Vanilloideae</taxon>
        <taxon>Vanilleae</taxon>
        <taxon>Vanilla</taxon>
    </lineage>
</organism>
<dbReference type="InterPro" id="IPR045203">
    <property type="entry name" value="RanGAP1/2"/>
</dbReference>
<evidence type="ECO:0000313" key="6">
    <source>
        <dbReference type="EMBL" id="KAG0466025.1"/>
    </source>
</evidence>
<proteinExistence type="predicted"/>
<dbReference type="InterPro" id="IPR025265">
    <property type="entry name" value="WPP_dom"/>
</dbReference>
<dbReference type="OrthoDB" id="120976at2759"/>
<evidence type="ECO:0000256" key="1">
    <source>
        <dbReference type="ARBA" id="ARBA00004123"/>
    </source>
</evidence>
<protein>
    <recommendedName>
        <fullName evidence="5">WPP domain-containing protein</fullName>
    </recommendedName>
</protein>
<dbReference type="GO" id="GO:0005634">
    <property type="term" value="C:nucleus"/>
    <property type="evidence" value="ECO:0007669"/>
    <property type="project" value="UniProtKB-SubCell"/>
</dbReference>
<dbReference type="PANTHER" id="PTHR46761">
    <property type="entry name" value="RAN GTPASE-ACTIVATING PROTEIN 1"/>
    <property type="match status" value="1"/>
</dbReference>
<dbReference type="AlphaFoldDB" id="A0A835Q496"/>
<dbReference type="GO" id="GO:0005096">
    <property type="term" value="F:GTPase activator activity"/>
    <property type="evidence" value="ECO:0007669"/>
    <property type="project" value="InterPro"/>
</dbReference>
<evidence type="ECO:0000256" key="3">
    <source>
        <dbReference type="ARBA" id="ARBA00022490"/>
    </source>
</evidence>
<evidence type="ECO:0000256" key="4">
    <source>
        <dbReference type="ARBA" id="ARBA00023242"/>
    </source>
</evidence>
<dbReference type="GO" id="GO:0005737">
    <property type="term" value="C:cytoplasm"/>
    <property type="evidence" value="ECO:0007669"/>
    <property type="project" value="UniProtKB-SubCell"/>
</dbReference>
<dbReference type="Gene3D" id="1.10.246.200">
    <property type="entry name" value="WPP domain"/>
    <property type="match status" value="1"/>
</dbReference>
<gene>
    <name evidence="6" type="ORF">HPP92_020189</name>
</gene>
<dbReference type="Proteomes" id="UP000639772">
    <property type="component" value="Chromosome 10"/>
</dbReference>
<evidence type="ECO:0000259" key="5">
    <source>
        <dbReference type="Pfam" id="PF13943"/>
    </source>
</evidence>
<name>A0A835Q496_VANPL</name>
<evidence type="ECO:0000256" key="2">
    <source>
        <dbReference type="ARBA" id="ARBA00004496"/>
    </source>
</evidence>
<dbReference type="EMBL" id="JADCNM010000010">
    <property type="protein sequence ID" value="KAG0466025.1"/>
    <property type="molecule type" value="Genomic_DNA"/>
</dbReference>
<dbReference type="PANTHER" id="PTHR46761:SF2">
    <property type="entry name" value="RAN GTPASE-ACTIVATING PROTEIN 1"/>
    <property type="match status" value="1"/>
</dbReference>
<sequence>METQAQAFQPRTFSIKLWPPSSNTRQILVERMIKNLSTESIFSRKYGLLSKEEALENAKRIEDTCFAIANDNFEKEPDGDGSSAVQLYAKETSEEALELLKPLREEGDTYSKICFSNRSFGVDAARVAEPILASLKKQLVEVDLSDFIAARPEDEAIEVMRIFSSALEGCALKYLNLSNNAMGEKELGHLKHFSDLKTTWRSYT</sequence>
<evidence type="ECO:0000313" key="7">
    <source>
        <dbReference type="Proteomes" id="UP000639772"/>
    </source>
</evidence>
<dbReference type="InterPro" id="IPR038214">
    <property type="entry name" value="WPP_sf"/>
</dbReference>
<reference evidence="6 7" key="1">
    <citation type="journal article" date="2020" name="Nat. Food">
        <title>A phased Vanilla planifolia genome enables genetic improvement of flavour and production.</title>
        <authorList>
            <person name="Hasing T."/>
            <person name="Tang H."/>
            <person name="Brym M."/>
            <person name="Khazi F."/>
            <person name="Huang T."/>
            <person name="Chambers A.H."/>
        </authorList>
    </citation>
    <scope>NUCLEOTIDE SEQUENCE [LARGE SCALE GENOMIC DNA]</scope>
    <source>
        <tissue evidence="6">Leaf</tissue>
    </source>
</reference>
<comment type="subcellular location">
    <subcellularLocation>
        <location evidence="2">Cytoplasm</location>
    </subcellularLocation>
    <subcellularLocation>
        <location evidence="1">Nucleus</location>
    </subcellularLocation>
</comment>
<feature type="domain" description="WPP" evidence="5">
    <location>
        <begin position="14"/>
        <end position="102"/>
    </location>
</feature>
<accession>A0A835Q496</accession>
<dbReference type="Pfam" id="PF13943">
    <property type="entry name" value="WPP"/>
    <property type="match status" value="1"/>
</dbReference>
<keyword evidence="3" id="KW-0963">Cytoplasm</keyword>